<gene>
    <name evidence="1" type="ORF">ACFOYW_08265</name>
</gene>
<comment type="caution">
    <text evidence="1">The sequence shown here is derived from an EMBL/GenBank/DDBJ whole genome shotgun (WGS) entry which is preliminary data.</text>
</comment>
<proteinExistence type="predicted"/>
<name>A0ABV8Q7D4_9MICO</name>
<dbReference type="EMBL" id="JBHSCN010000005">
    <property type="protein sequence ID" value="MFC4243365.1"/>
    <property type="molecule type" value="Genomic_DNA"/>
</dbReference>
<organism evidence="1 2">
    <name type="scientific">Gryllotalpicola reticulitermitis</name>
    <dbReference type="NCBI Taxonomy" id="1184153"/>
    <lineage>
        <taxon>Bacteria</taxon>
        <taxon>Bacillati</taxon>
        <taxon>Actinomycetota</taxon>
        <taxon>Actinomycetes</taxon>
        <taxon>Micrococcales</taxon>
        <taxon>Microbacteriaceae</taxon>
        <taxon>Gryllotalpicola</taxon>
    </lineage>
</organism>
<evidence type="ECO:0008006" key="3">
    <source>
        <dbReference type="Google" id="ProtNLM"/>
    </source>
</evidence>
<evidence type="ECO:0000313" key="2">
    <source>
        <dbReference type="Proteomes" id="UP001595900"/>
    </source>
</evidence>
<dbReference type="RefSeq" id="WP_390228390.1">
    <property type="nucleotide sequence ID" value="NZ_JBHSCN010000005.1"/>
</dbReference>
<dbReference type="Proteomes" id="UP001595900">
    <property type="component" value="Unassembled WGS sequence"/>
</dbReference>
<accession>A0ABV8Q7D4</accession>
<keyword evidence="2" id="KW-1185">Reference proteome</keyword>
<evidence type="ECO:0000313" key="1">
    <source>
        <dbReference type="EMBL" id="MFC4243365.1"/>
    </source>
</evidence>
<reference evidence="2" key="1">
    <citation type="journal article" date="2019" name="Int. J. Syst. Evol. Microbiol.">
        <title>The Global Catalogue of Microorganisms (GCM) 10K type strain sequencing project: providing services to taxonomists for standard genome sequencing and annotation.</title>
        <authorList>
            <consortium name="The Broad Institute Genomics Platform"/>
            <consortium name="The Broad Institute Genome Sequencing Center for Infectious Disease"/>
            <person name="Wu L."/>
            <person name="Ma J."/>
        </authorList>
    </citation>
    <scope>NUCLEOTIDE SEQUENCE [LARGE SCALE GENOMIC DNA]</scope>
    <source>
        <strain evidence="2">CGMCC 1.10363</strain>
    </source>
</reference>
<sequence>MTAAIFIPGAARQPGADIPRCQRGHALVGDNCYWWPSSKDGKPRCKTCHRAAKARYKRRRALGL</sequence>
<protein>
    <recommendedName>
        <fullName evidence="3">HNH endonuclease</fullName>
    </recommendedName>
</protein>